<dbReference type="CDD" id="cd14686">
    <property type="entry name" value="bZIP"/>
    <property type="match status" value="1"/>
</dbReference>
<dbReference type="AlphaFoldDB" id="A0A9W8Q4P6"/>
<feature type="region of interest" description="Disordered" evidence="1">
    <location>
        <begin position="1"/>
        <end position="47"/>
    </location>
</feature>
<protein>
    <recommendedName>
        <fullName evidence="4">BZIP domain-containing protein</fullName>
    </recommendedName>
</protein>
<name>A0A9W8Q4P6_AKAMU</name>
<dbReference type="EMBL" id="JAJHUN010000010">
    <property type="protein sequence ID" value="KAJ4147092.1"/>
    <property type="molecule type" value="Genomic_DNA"/>
</dbReference>
<evidence type="ECO:0000313" key="2">
    <source>
        <dbReference type="EMBL" id="KAJ4147092.1"/>
    </source>
</evidence>
<dbReference type="KEGG" id="amus:LMH87_001640"/>
<organism evidence="2 3">
    <name type="scientific">Akanthomyces muscarius</name>
    <name type="common">Entomopathogenic fungus</name>
    <name type="synonym">Lecanicillium muscarium</name>
    <dbReference type="NCBI Taxonomy" id="2231603"/>
    <lineage>
        <taxon>Eukaryota</taxon>
        <taxon>Fungi</taxon>
        <taxon>Dikarya</taxon>
        <taxon>Ascomycota</taxon>
        <taxon>Pezizomycotina</taxon>
        <taxon>Sordariomycetes</taxon>
        <taxon>Hypocreomycetidae</taxon>
        <taxon>Hypocreales</taxon>
        <taxon>Cordycipitaceae</taxon>
        <taxon>Akanthomyces</taxon>
    </lineage>
</organism>
<comment type="caution">
    <text evidence="2">The sequence shown here is derived from an EMBL/GenBank/DDBJ whole genome shotgun (WGS) entry which is preliminary data.</text>
</comment>
<evidence type="ECO:0000313" key="3">
    <source>
        <dbReference type="Proteomes" id="UP001144673"/>
    </source>
</evidence>
<sequence>MDPEHGATRVPTPDLNTLADLNGGSTSPTSTNSSLVCLGTPSSTDTTTPLLAVTAESISFEEQRKIRKRENNRMAQRKYRLNQKAKMLELELSFAEMAATTNSTGYHSATAMHLIALSEMTEPETESGRQAQLARQMHDDHYIDYA</sequence>
<dbReference type="Proteomes" id="UP001144673">
    <property type="component" value="Chromosome 3"/>
</dbReference>
<accession>A0A9W8Q4P6</accession>
<dbReference type="GO" id="GO:0003700">
    <property type="term" value="F:DNA-binding transcription factor activity"/>
    <property type="evidence" value="ECO:0007669"/>
    <property type="project" value="InterPro"/>
</dbReference>
<dbReference type="InterPro" id="IPR046347">
    <property type="entry name" value="bZIP_sf"/>
</dbReference>
<feature type="compositionally biased region" description="Low complexity" evidence="1">
    <location>
        <begin position="22"/>
        <end position="47"/>
    </location>
</feature>
<reference evidence="2" key="1">
    <citation type="journal article" date="2023" name="Access Microbiol">
        <title>De-novo genome assembly for Akanthomyces muscarius, a biocontrol agent of insect agricultural pests.</title>
        <authorList>
            <person name="Erdos Z."/>
            <person name="Studholme D.J."/>
            <person name="Raymond B."/>
            <person name="Sharma M."/>
        </authorList>
    </citation>
    <scope>NUCLEOTIDE SEQUENCE</scope>
    <source>
        <strain evidence="2">Ve6</strain>
    </source>
</reference>
<keyword evidence="3" id="KW-1185">Reference proteome</keyword>
<dbReference type="SUPFAM" id="SSF57959">
    <property type="entry name" value="Leucine zipper domain"/>
    <property type="match status" value="1"/>
</dbReference>
<evidence type="ECO:0000256" key="1">
    <source>
        <dbReference type="SAM" id="MobiDB-lite"/>
    </source>
</evidence>
<dbReference type="GeneID" id="80888799"/>
<gene>
    <name evidence="2" type="ORF">LMH87_001640</name>
</gene>
<dbReference type="RefSeq" id="XP_056050033.1">
    <property type="nucleotide sequence ID" value="XM_056192946.1"/>
</dbReference>
<evidence type="ECO:0008006" key="4">
    <source>
        <dbReference type="Google" id="ProtNLM"/>
    </source>
</evidence>
<proteinExistence type="predicted"/>